<dbReference type="OrthoDB" id="5242306at2"/>
<comment type="caution">
    <text evidence="3">The sequence shown here is derived from an EMBL/GenBank/DDBJ whole genome shotgun (WGS) entry which is preliminary data.</text>
</comment>
<accession>A0A3M8KB93</accession>
<dbReference type="PANTHER" id="PTHR23028">
    <property type="entry name" value="ACETYLTRANSFERASE"/>
    <property type="match status" value="1"/>
</dbReference>
<dbReference type="EMBL" id="PTJO01000001">
    <property type="protein sequence ID" value="RNE50065.1"/>
    <property type="molecule type" value="Genomic_DNA"/>
</dbReference>
<sequence length="382" mass="41279">MSPFYKPAHISSLEGVRAVAALGVILAHVSFQTGMDPASPIGAVLARFDFFVPAFFALSGFLLWRGHRHDRTGAQIGRYLVNRVARILPAYLVCVLAVILLLPEAGQMSSSQIVANLTLTQVFAVDGLAPGLTHLWSLSVEMAFYLVLPLLALSLGRLPRRARIAAILVAGLLSLGWAYLPLVMAGPDLAAGIANRQIWPPAYTLWFAVGLLSAEFEGRVPPLVDRALRVRWLWWVLALITAWIAGQEWFGPLGLVHPDPSEFARRVIAGTVFAVAVVCPQALAPGGGWLASPLMQSLGRWSYSIFLWHLAMLSLAFPLAGIGYFQGGFVIILALTLIMTLPVAAASYLFVEAPAARWGRQVANRLARAATQRSITTSESPA</sequence>
<keyword evidence="1" id="KW-1133">Transmembrane helix</keyword>
<feature type="transmembrane region" description="Helical" evidence="1">
    <location>
        <begin position="331"/>
        <end position="351"/>
    </location>
</feature>
<evidence type="ECO:0000313" key="4">
    <source>
        <dbReference type="Proteomes" id="UP000266975"/>
    </source>
</evidence>
<feature type="transmembrane region" description="Helical" evidence="1">
    <location>
        <begin position="84"/>
        <end position="102"/>
    </location>
</feature>
<evidence type="ECO:0000259" key="2">
    <source>
        <dbReference type="Pfam" id="PF01757"/>
    </source>
</evidence>
<dbReference type="Pfam" id="PF01757">
    <property type="entry name" value="Acyl_transf_3"/>
    <property type="match status" value="1"/>
</dbReference>
<feature type="transmembrane region" description="Helical" evidence="1">
    <location>
        <begin position="12"/>
        <end position="31"/>
    </location>
</feature>
<keyword evidence="3" id="KW-0012">Acyltransferase</keyword>
<evidence type="ECO:0000313" key="3">
    <source>
        <dbReference type="EMBL" id="RNE50065.1"/>
    </source>
</evidence>
<keyword evidence="4" id="KW-1185">Reference proteome</keyword>
<dbReference type="GO" id="GO:0016747">
    <property type="term" value="F:acyltransferase activity, transferring groups other than amino-acyl groups"/>
    <property type="evidence" value="ECO:0007669"/>
    <property type="project" value="InterPro"/>
</dbReference>
<feature type="transmembrane region" description="Helical" evidence="1">
    <location>
        <begin position="266"/>
        <end position="291"/>
    </location>
</feature>
<dbReference type="Proteomes" id="UP000266975">
    <property type="component" value="Unassembled WGS sequence"/>
</dbReference>
<dbReference type="PANTHER" id="PTHR23028:SF53">
    <property type="entry name" value="ACYL_TRANSF_3 DOMAIN-CONTAINING PROTEIN"/>
    <property type="match status" value="1"/>
</dbReference>
<feature type="transmembrane region" description="Helical" evidence="1">
    <location>
        <begin position="165"/>
        <end position="186"/>
    </location>
</feature>
<feature type="transmembrane region" description="Helical" evidence="1">
    <location>
        <begin position="43"/>
        <end position="64"/>
    </location>
</feature>
<keyword evidence="1" id="KW-0812">Transmembrane</keyword>
<dbReference type="AlphaFoldDB" id="A0A3M8KB93"/>
<keyword evidence="3" id="KW-0808">Transferase</keyword>
<proteinExistence type="predicted"/>
<feature type="transmembrane region" description="Helical" evidence="1">
    <location>
        <begin position="303"/>
        <end position="325"/>
    </location>
</feature>
<feature type="transmembrane region" description="Helical" evidence="1">
    <location>
        <begin position="228"/>
        <end position="246"/>
    </location>
</feature>
<name>A0A3M8KB93_9CORY</name>
<organism evidence="3 4">
    <name type="scientific">Corynebacterium alimapuense</name>
    <dbReference type="NCBI Taxonomy" id="1576874"/>
    <lineage>
        <taxon>Bacteria</taxon>
        <taxon>Bacillati</taxon>
        <taxon>Actinomycetota</taxon>
        <taxon>Actinomycetes</taxon>
        <taxon>Mycobacteriales</taxon>
        <taxon>Corynebacteriaceae</taxon>
        <taxon>Corynebacterium</taxon>
    </lineage>
</organism>
<reference evidence="3 4" key="1">
    <citation type="submission" date="2018-02" db="EMBL/GenBank/DDBJ databases">
        <title>Corynebacterium alimpuense sp. nov., a marine obligate actinomycete isolated from sediments of Valparaiso bay, Chile.</title>
        <authorList>
            <person name="Claverias F."/>
            <person name="Gonzales-Siles L."/>
            <person name="Salva-Serra F."/>
            <person name="Inganaes E."/>
            <person name="Molin K."/>
            <person name="Cumsille A."/>
            <person name="Undabarrena A."/>
            <person name="Couve E."/>
            <person name="Moore E.R.B."/>
            <person name="Gomila M."/>
            <person name="Camara B."/>
        </authorList>
    </citation>
    <scope>NUCLEOTIDE SEQUENCE [LARGE SCALE GENOMIC DNA]</scope>
    <source>
        <strain evidence="3 4">CCUG 69366</strain>
    </source>
</reference>
<feature type="transmembrane region" description="Helical" evidence="1">
    <location>
        <begin position="135"/>
        <end position="153"/>
    </location>
</feature>
<evidence type="ECO:0000256" key="1">
    <source>
        <dbReference type="SAM" id="Phobius"/>
    </source>
</evidence>
<dbReference type="InterPro" id="IPR050879">
    <property type="entry name" value="Acyltransferase_3"/>
</dbReference>
<dbReference type="InterPro" id="IPR002656">
    <property type="entry name" value="Acyl_transf_3_dom"/>
</dbReference>
<gene>
    <name evidence="3" type="ORF">C5L39_00960</name>
</gene>
<keyword evidence="1" id="KW-0472">Membrane</keyword>
<dbReference type="GO" id="GO:0016020">
    <property type="term" value="C:membrane"/>
    <property type="evidence" value="ECO:0007669"/>
    <property type="project" value="TreeGrafter"/>
</dbReference>
<protein>
    <submittedName>
        <fullName evidence="3">Acyltransferase</fullName>
    </submittedName>
</protein>
<dbReference type="GO" id="GO:0009103">
    <property type="term" value="P:lipopolysaccharide biosynthetic process"/>
    <property type="evidence" value="ECO:0007669"/>
    <property type="project" value="TreeGrafter"/>
</dbReference>
<feature type="domain" description="Acyltransferase 3" evidence="2">
    <location>
        <begin position="11"/>
        <end position="346"/>
    </location>
</feature>
<feature type="transmembrane region" description="Helical" evidence="1">
    <location>
        <begin position="198"/>
        <end position="216"/>
    </location>
</feature>